<protein>
    <submittedName>
        <fullName evidence="2">Uncharacterized protein</fullName>
    </submittedName>
</protein>
<proteinExistence type="predicted"/>
<gene>
    <name evidence="2" type="ORF">SMN809_LOCUS47980</name>
</gene>
<feature type="non-terminal residue" evidence="2">
    <location>
        <position position="1"/>
    </location>
</feature>
<dbReference type="EMBL" id="CAJOBI010153136">
    <property type="protein sequence ID" value="CAF4819612.1"/>
    <property type="molecule type" value="Genomic_DNA"/>
</dbReference>
<organism evidence="2 3">
    <name type="scientific">Rotaria magnacalcarata</name>
    <dbReference type="NCBI Taxonomy" id="392030"/>
    <lineage>
        <taxon>Eukaryota</taxon>
        <taxon>Metazoa</taxon>
        <taxon>Spiralia</taxon>
        <taxon>Gnathifera</taxon>
        <taxon>Rotifera</taxon>
        <taxon>Eurotatoria</taxon>
        <taxon>Bdelloidea</taxon>
        <taxon>Philodinida</taxon>
        <taxon>Philodinidae</taxon>
        <taxon>Rotaria</taxon>
    </lineage>
</organism>
<evidence type="ECO:0000313" key="2">
    <source>
        <dbReference type="EMBL" id="CAF4819612.1"/>
    </source>
</evidence>
<dbReference type="Proteomes" id="UP000676336">
    <property type="component" value="Unassembled WGS sequence"/>
</dbReference>
<sequence length="57" mass="6189">MQSGGVKARRVKMDNPDGTKNIPSLTPTAEYLSTLTTLTEVRDKWVANKAIPTAPFA</sequence>
<accession>A0A8S3BFA0</accession>
<name>A0A8S3BFA0_9BILA</name>
<comment type="caution">
    <text evidence="2">The sequence shown here is derived from an EMBL/GenBank/DDBJ whole genome shotgun (WGS) entry which is preliminary data.</text>
</comment>
<evidence type="ECO:0000313" key="3">
    <source>
        <dbReference type="Proteomes" id="UP000676336"/>
    </source>
</evidence>
<reference evidence="2" key="1">
    <citation type="submission" date="2021-02" db="EMBL/GenBank/DDBJ databases">
        <authorList>
            <person name="Nowell W R."/>
        </authorList>
    </citation>
    <scope>NUCLEOTIDE SEQUENCE</scope>
</reference>
<evidence type="ECO:0000256" key="1">
    <source>
        <dbReference type="SAM" id="MobiDB-lite"/>
    </source>
</evidence>
<feature type="region of interest" description="Disordered" evidence="1">
    <location>
        <begin position="1"/>
        <end position="25"/>
    </location>
</feature>
<dbReference type="AlphaFoldDB" id="A0A8S3BFA0"/>